<gene>
    <name evidence="1" type="ORF">ITP53_43785</name>
</gene>
<sequence length="118" mass="12903">MLLHVVTSGDVLRHERQTRALYAVLTAIDGVNVDYLIPEPDTGDGRKGGVAELALVAAVSMAARPAVQLLITAIKEWCATERNRKVVVKDGDRTIEITGRPDAAQERLIERFLDGEQP</sequence>
<dbReference type="Proteomes" id="UP000605361">
    <property type="component" value="Unassembled WGS sequence"/>
</dbReference>
<evidence type="ECO:0000313" key="2">
    <source>
        <dbReference type="Proteomes" id="UP000605361"/>
    </source>
</evidence>
<accession>A0A931AK77</accession>
<protein>
    <submittedName>
        <fullName evidence="1">Uncharacterized protein</fullName>
    </submittedName>
</protein>
<keyword evidence="2" id="KW-1185">Reference proteome</keyword>
<dbReference type="RefSeq" id="WP_195901380.1">
    <property type="nucleotide sequence ID" value="NZ_JADOGI010000213.1"/>
</dbReference>
<name>A0A931AK77_9ACTN</name>
<evidence type="ECO:0000313" key="1">
    <source>
        <dbReference type="EMBL" id="MBF8192489.1"/>
    </source>
</evidence>
<reference evidence="1" key="1">
    <citation type="submission" date="2020-11" db="EMBL/GenBank/DDBJ databases">
        <title>Whole-genome analyses of Nonomuraea sp. K274.</title>
        <authorList>
            <person name="Veyisoglu A."/>
        </authorList>
    </citation>
    <scope>NUCLEOTIDE SEQUENCE</scope>
    <source>
        <strain evidence="1">K274</strain>
    </source>
</reference>
<dbReference type="EMBL" id="JADOGI010000213">
    <property type="protein sequence ID" value="MBF8192489.1"/>
    <property type="molecule type" value="Genomic_DNA"/>
</dbReference>
<dbReference type="AlphaFoldDB" id="A0A931AK77"/>
<proteinExistence type="predicted"/>
<comment type="caution">
    <text evidence="1">The sequence shown here is derived from an EMBL/GenBank/DDBJ whole genome shotgun (WGS) entry which is preliminary data.</text>
</comment>
<organism evidence="1 2">
    <name type="scientific">Nonomuraea cypriaca</name>
    <dbReference type="NCBI Taxonomy" id="1187855"/>
    <lineage>
        <taxon>Bacteria</taxon>
        <taxon>Bacillati</taxon>
        <taxon>Actinomycetota</taxon>
        <taxon>Actinomycetes</taxon>
        <taxon>Streptosporangiales</taxon>
        <taxon>Streptosporangiaceae</taxon>
        <taxon>Nonomuraea</taxon>
    </lineage>
</organism>